<dbReference type="Pfam" id="PF00172">
    <property type="entry name" value="Zn_clus"/>
    <property type="match status" value="1"/>
</dbReference>
<comment type="subcellular location">
    <subcellularLocation>
        <location evidence="1">Nucleus</location>
    </subcellularLocation>
</comment>
<feature type="region of interest" description="Disordered" evidence="6">
    <location>
        <begin position="329"/>
        <end position="369"/>
    </location>
</feature>
<comment type="caution">
    <text evidence="8">The sequence shown here is derived from an EMBL/GenBank/DDBJ whole genome shotgun (WGS) entry which is preliminary data.</text>
</comment>
<dbReference type="EMBL" id="JAZGSY010000230">
    <property type="protein sequence ID" value="KAL1838204.1"/>
    <property type="molecule type" value="Genomic_DNA"/>
</dbReference>
<dbReference type="PANTHER" id="PTHR46910">
    <property type="entry name" value="TRANSCRIPTION FACTOR PDR1"/>
    <property type="match status" value="1"/>
</dbReference>
<keyword evidence="4" id="KW-0804">Transcription</keyword>
<keyword evidence="3" id="KW-0238">DNA-binding</keyword>
<feature type="region of interest" description="Disordered" evidence="6">
    <location>
        <begin position="1"/>
        <end position="39"/>
    </location>
</feature>
<feature type="compositionally biased region" description="Low complexity" evidence="6">
    <location>
        <begin position="251"/>
        <end position="263"/>
    </location>
</feature>
<name>A0ABR3V8Y4_HUMIN</name>
<evidence type="ECO:0000259" key="7">
    <source>
        <dbReference type="PROSITE" id="PS50048"/>
    </source>
</evidence>
<dbReference type="Gene3D" id="4.10.240.10">
    <property type="entry name" value="Zn(2)-C6 fungal-type DNA-binding domain"/>
    <property type="match status" value="1"/>
</dbReference>
<feature type="region of interest" description="Disordered" evidence="6">
    <location>
        <begin position="249"/>
        <end position="274"/>
    </location>
</feature>
<dbReference type="InterPro" id="IPR050987">
    <property type="entry name" value="AtrR-like"/>
</dbReference>
<evidence type="ECO:0000256" key="5">
    <source>
        <dbReference type="ARBA" id="ARBA00023242"/>
    </source>
</evidence>
<organism evidence="8 9">
    <name type="scientific">Humicola insolens</name>
    <name type="common">Soft-rot fungus</name>
    <dbReference type="NCBI Taxonomy" id="85995"/>
    <lineage>
        <taxon>Eukaryota</taxon>
        <taxon>Fungi</taxon>
        <taxon>Dikarya</taxon>
        <taxon>Ascomycota</taxon>
        <taxon>Pezizomycotina</taxon>
        <taxon>Sordariomycetes</taxon>
        <taxon>Sordariomycetidae</taxon>
        <taxon>Sordariales</taxon>
        <taxon>Chaetomiaceae</taxon>
        <taxon>Mycothermus</taxon>
    </lineage>
</organism>
<evidence type="ECO:0000256" key="6">
    <source>
        <dbReference type="SAM" id="MobiDB-lite"/>
    </source>
</evidence>
<accession>A0ABR3V8Y4</accession>
<dbReference type="PROSITE" id="PS50048">
    <property type="entry name" value="ZN2_CY6_FUNGAL_2"/>
    <property type="match status" value="1"/>
</dbReference>
<evidence type="ECO:0000256" key="3">
    <source>
        <dbReference type="ARBA" id="ARBA00023125"/>
    </source>
</evidence>
<dbReference type="CDD" id="cd12148">
    <property type="entry name" value="fungal_TF_MHR"/>
    <property type="match status" value="1"/>
</dbReference>
<protein>
    <recommendedName>
        <fullName evidence="7">Zn(2)-C6 fungal-type domain-containing protein</fullName>
    </recommendedName>
</protein>
<dbReference type="PANTHER" id="PTHR46910:SF37">
    <property type="entry name" value="ZN(II)2CYS6 TRANSCRIPTION FACTOR (EUROFUNG)"/>
    <property type="match status" value="1"/>
</dbReference>
<dbReference type="SMART" id="SM00066">
    <property type="entry name" value="GAL4"/>
    <property type="match status" value="1"/>
</dbReference>
<gene>
    <name evidence="8" type="ORF">VTJ49DRAFT_2931</name>
</gene>
<dbReference type="SUPFAM" id="SSF57701">
    <property type="entry name" value="Zn2/Cys6 DNA-binding domain"/>
    <property type="match status" value="1"/>
</dbReference>
<dbReference type="InterPro" id="IPR036864">
    <property type="entry name" value="Zn2-C6_fun-type_DNA-bd_sf"/>
</dbReference>
<evidence type="ECO:0000256" key="4">
    <source>
        <dbReference type="ARBA" id="ARBA00023163"/>
    </source>
</evidence>
<evidence type="ECO:0000313" key="8">
    <source>
        <dbReference type="EMBL" id="KAL1838204.1"/>
    </source>
</evidence>
<reference evidence="8 9" key="1">
    <citation type="journal article" date="2024" name="Commun. Biol.">
        <title>Comparative genomic analysis of thermophilic fungi reveals convergent evolutionary adaptations and gene losses.</title>
        <authorList>
            <person name="Steindorff A.S."/>
            <person name="Aguilar-Pontes M.V."/>
            <person name="Robinson A.J."/>
            <person name="Andreopoulos B."/>
            <person name="LaButti K."/>
            <person name="Kuo A."/>
            <person name="Mondo S."/>
            <person name="Riley R."/>
            <person name="Otillar R."/>
            <person name="Haridas S."/>
            <person name="Lipzen A."/>
            <person name="Grimwood J."/>
            <person name="Schmutz J."/>
            <person name="Clum A."/>
            <person name="Reid I.D."/>
            <person name="Moisan M.C."/>
            <person name="Butler G."/>
            <person name="Nguyen T.T.M."/>
            <person name="Dewar K."/>
            <person name="Conant G."/>
            <person name="Drula E."/>
            <person name="Henrissat B."/>
            <person name="Hansel C."/>
            <person name="Singer S."/>
            <person name="Hutchinson M.I."/>
            <person name="de Vries R.P."/>
            <person name="Natvig D.O."/>
            <person name="Powell A.J."/>
            <person name="Tsang A."/>
            <person name="Grigoriev I.V."/>
        </authorList>
    </citation>
    <scope>NUCLEOTIDE SEQUENCE [LARGE SCALE GENOMIC DNA]</scope>
    <source>
        <strain evidence="8 9">CBS 620.91</strain>
    </source>
</reference>
<feature type="compositionally biased region" description="Low complexity" evidence="6">
    <location>
        <begin position="340"/>
        <end position="353"/>
    </location>
</feature>
<feature type="compositionally biased region" description="Polar residues" evidence="6">
    <location>
        <begin position="25"/>
        <end position="39"/>
    </location>
</feature>
<sequence>MESNQLQTPVDLPSTRQQVRDPGPETSQGTGRQKRNVNTPACLQCRARKRACDAKRPKCSQCEAPTASGIPRECTYPASVKRRGPGKSKQRMVALENRLRELESTLQQSHSPSPSPIMDLDHGEPSFDFSTFAPVDVGSTPTAATNRNTSPSRAPVSAPLIDLGNGYHPDAGPFFGGPVPRPDQPPPLMQARGSELSLLANSFEHIFAELPIFGSIRRFRMRMRRVVNAAGKGPFEFLGGGPPSVTTLNGSSSAVSATASSEAGPGTAAQTTITPSSFTHPARWAWLNAGVALALHARTANRAFASLAPFAWAYFNNAHSMVPQLVMPPAVSTPSPPPSTTATTRTGTGSSTCTRREKDDDDQSSSPVSRLTETVQSLIWMAQFLLGGSGDTRSALALLAAAGRLGQVALAIPQQQQQQQAGTINHVLIEEEDARRAVWAAAVLDAELSLCSGLVPSLSTGVLGEVDLPGREQDSGGTAANGREGNGIVVNADKTAAERSWARVFGWRAELVSIHAQVRTKLYSRDALAAVGSDSDRKKADELLRTVMELEQTLEEWRRKIPEGQRPGNGGPVVPVPGASQGLLEPHCVVLHLVFYSLSGMVHWAVRRYSAAAGDAAAAAVRRDLALPPAQPELYDMSLAMVDLSRRKNRTAAQLTLRLLRESPFEQFAHFWRNIRYPLSAAVTLLLHILERPADAEAAADAQLLAAFRRQVAQMQSEGDFPLSALVRACSALEGIAHVAVARAKNGGVLPMEVPGGLPCEREMLPYVLGTVQRLLRSCTHPMWLVQGLLTNLPNRDSEKSREFARVLGIPNPAGPDLFGPLVPECMKPGKFSSKVGSTEAVATP</sequence>
<dbReference type="Proteomes" id="UP001583172">
    <property type="component" value="Unassembled WGS sequence"/>
</dbReference>
<evidence type="ECO:0000313" key="9">
    <source>
        <dbReference type="Proteomes" id="UP001583172"/>
    </source>
</evidence>
<keyword evidence="2" id="KW-0805">Transcription regulation</keyword>
<evidence type="ECO:0000256" key="2">
    <source>
        <dbReference type="ARBA" id="ARBA00023015"/>
    </source>
</evidence>
<proteinExistence type="predicted"/>
<keyword evidence="9" id="KW-1185">Reference proteome</keyword>
<dbReference type="InterPro" id="IPR001138">
    <property type="entry name" value="Zn2Cys6_DnaBD"/>
</dbReference>
<keyword evidence="5" id="KW-0539">Nucleus</keyword>
<dbReference type="CDD" id="cd00067">
    <property type="entry name" value="GAL4"/>
    <property type="match status" value="1"/>
</dbReference>
<feature type="domain" description="Zn(2)-C6 fungal-type" evidence="7">
    <location>
        <begin position="41"/>
        <end position="76"/>
    </location>
</feature>
<evidence type="ECO:0000256" key="1">
    <source>
        <dbReference type="ARBA" id="ARBA00004123"/>
    </source>
</evidence>